<dbReference type="InterPro" id="IPR012902">
    <property type="entry name" value="N_methyl_site"/>
</dbReference>
<evidence type="ECO:0000313" key="3">
    <source>
        <dbReference type="Proteomes" id="UP000177067"/>
    </source>
</evidence>
<dbReference type="EMBL" id="MFPS01000008">
    <property type="protein sequence ID" value="OGH58931.1"/>
    <property type="molecule type" value="Genomic_DNA"/>
</dbReference>
<accession>A0A1F6LHW3</accession>
<evidence type="ECO:0008006" key="4">
    <source>
        <dbReference type="Google" id="ProtNLM"/>
    </source>
</evidence>
<name>A0A1F6LHW3_9BACT</name>
<evidence type="ECO:0000313" key="2">
    <source>
        <dbReference type="EMBL" id="OGH58931.1"/>
    </source>
</evidence>
<gene>
    <name evidence="2" type="ORF">A2725_04255</name>
</gene>
<keyword evidence="1" id="KW-0472">Membrane</keyword>
<protein>
    <recommendedName>
        <fullName evidence="4">Type II secretion system protein GspG C-terminal domain-containing protein</fullName>
    </recommendedName>
</protein>
<dbReference type="Proteomes" id="UP000177067">
    <property type="component" value="Unassembled WGS sequence"/>
</dbReference>
<feature type="transmembrane region" description="Helical" evidence="1">
    <location>
        <begin position="12"/>
        <end position="32"/>
    </location>
</feature>
<sequence>MKKMKMNGFTLIELLIVIAIIAIIAAVAFVALDPLTRFRDARDSSRWSDISALISAIKVDQVDNRGSYLSAISALDTGTIYMIGAGSSACNATCDTAPTSTSACVNLTGLVTEGYLASVPISPNGTGSWDSDYTGYTLERSTTGALTVRACESENSSEILLQR</sequence>
<dbReference type="Pfam" id="PF07963">
    <property type="entry name" value="N_methyl"/>
    <property type="match status" value="1"/>
</dbReference>
<keyword evidence="1" id="KW-1133">Transmembrane helix</keyword>
<reference evidence="2 3" key="1">
    <citation type="journal article" date="2016" name="Nat. Commun.">
        <title>Thousands of microbial genomes shed light on interconnected biogeochemical processes in an aquifer system.</title>
        <authorList>
            <person name="Anantharaman K."/>
            <person name="Brown C.T."/>
            <person name="Hug L.A."/>
            <person name="Sharon I."/>
            <person name="Castelle C.J."/>
            <person name="Probst A.J."/>
            <person name="Thomas B.C."/>
            <person name="Singh A."/>
            <person name="Wilkins M.J."/>
            <person name="Karaoz U."/>
            <person name="Brodie E.L."/>
            <person name="Williams K.H."/>
            <person name="Hubbard S.S."/>
            <person name="Banfield J.F."/>
        </authorList>
    </citation>
    <scope>NUCLEOTIDE SEQUENCE [LARGE SCALE GENOMIC DNA]</scope>
</reference>
<dbReference type="Gene3D" id="3.30.700.10">
    <property type="entry name" value="Glycoprotein, Type 4 Pilin"/>
    <property type="match status" value="1"/>
</dbReference>
<keyword evidence="1" id="KW-0812">Transmembrane</keyword>
<dbReference type="InterPro" id="IPR045584">
    <property type="entry name" value="Pilin-like"/>
</dbReference>
<proteinExistence type="predicted"/>
<dbReference type="AlphaFoldDB" id="A0A1F6LHW3"/>
<organism evidence="2 3">
    <name type="scientific">Candidatus Magasanikbacteria bacterium RIFCSPHIGHO2_01_FULL_33_34</name>
    <dbReference type="NCBI Taxonomy" id="1798671"/>
    <lineage>
        <taxon>Bacteria</taxon>
        <taxon>Candidatus Magasanikiibacteriota</taxon>
    </lineage>
</organism>
<dbReference type="NCBIfam" id="TIGR02532">
    <property type="entry name" value="IV_pilin_GFxxxE"/>
    <property type="match status" value="1"/>
</dbReference>
<comment type="caution">
    <text evidence="2">The sequence shown here is derived from an EMBL/GenBank/DDBJ whole genome shotgun (WGS) entry which is preliminary data.</text>
</comment>
<evidence type="ECO:0000256" key="1">
    <source>
        <dbReference type="SAM" id="Phobius"/>
    </source>
</evidence>
<dbReference type="SUPFAM" id="SSF54523">
    <property type="entry name" value="Pili subunits"/>
    <property type="match status" value="1"/>
</dbReference>